<dbReference type="VEuPathDB" id="VectorBase:RSAN_049156"/>
<feature type="chain" id="PRO_5038351724" description="AMP-dependent synthetase/ligase domain-containing protein" evidence="1">
    <location>
        <begin position="25"/>
        <end position="170"/>
    </location>
</feature>
<feature type="signal peptide" evidence="1">
    <location>
        <begin position="1"/>
        <end position="24"/>
    </location>
</feature>
<dbReference type="EMBL" id="JABSTV010001255">
    <property type="protein sequence ID" value="KAH7935023.1"/>
    <property type="molecule type" value="Genomic_DNA"/>
</dbReference>
<dbReference type="Pfam" id="PF00501">
    <property type="entry name" value="AMP-binding"/>
    <property type="match status" value="1"/>
</dbReference>
<dbReference type="InterPro" id="IPR042099">
    <property type="entry name" value="ANL_N_sf"/>
</dbReference>
<protein>
    <recommendedName>
        <fullName evidence="2">AMP-dependent synthetase/ligase domain-containing protein</fullName>
    </recommendedName>
</protein>
<keyword evidence="4" id="KW-1185">Reference proteome</keyword>
<evidence type="ECO:0000259" key="2">
    <source>
        <dbReference type="Pfam" id="PF00501"/>
    </source>
</evidence>
<proteinExistence type="predicted"/>
<accession>A0A9D4PCF5</accession>
<evidence type="ECO:0000256" key="1">
    <source>
        <dbReference type="SAM" id="SignalP"/>
    </source>
</evidence>
<sequence>MLISLLPNSLSLFVALPPEQLASAQHEVDYAITHLPADPPNVATDPYPARTLRFAWPRCSSTTSSTMVPGWDLHNRTRYAAQTGRDIASPKMLTPLLTFQVDAQTGTEYSFGQLLDDCHRAATALCRLGLRIGDVVGFHCVNSYELMIAMCGTFFAGGAAVLLKANLTQG</sequence>
<evidence type="ECO:0000313" key="4">
    <source>
        <dbReference type="Proteomes" id="UP000821837"/>
    </source>
</evidence>
<reference evidence="3" key="2">
    <citation type="submission" date="2021-09" db="EMBL/GenBank/DDBJ databases">
        <authorList>
            <person name="Jia N."/>
            <person name="Wang J."/>
            <person name="Shi W."/>
            <person name="Du L."/>
            <person name="Sun Y."/>
            <person name="Zhan W."/>
            <person name="Jiang J."/>
            <person name="Wang Q."/>
            <person name="Zhang B."/>
            <person name="Ji P."/>
            <person name="Sakyi L.B."/>
            <person name="Cui X."/>
            <person name="Yuan T."/>
            <person name="Jiang B."/>
            <person name="Yang W."/>
            <person name="Lam T.T.-Y."/>
            <person name="Chang Q."/>
            <person name="Ding S."/>
            <person name="Wang X."/>
            <person name="Zhu J."/>
            <person name="Ruan X."/>
            <person name="Zhao L."/>
            <person name="Wei J."/>
            <person name="Que T."/>
            <person name="Du C."/>
            <person name="Cheng J."/>
            <person name="Dai P."/>
            <person name="Han X."/>
            <person name="Huang E."/>
            <person name="Gao Y."/>
            <person name="Liu J."/>
            <person name="Shao H."/>
            <person name="Ye R."/>
            <person name="Li L."/>
            <person name="Wei W."/>
            <person name="Wang X."/>
            <person name="Wang C."/>
            <person name="Huo Q."/>
            <person name="Li W."/>
            <person name="Guo W."/>
            <person name="Chen H."/>
            <person name="Chen S."/>
            <person name="Zhou L."/>
            <person name="Zhou L."/>
            <person name="Ni X."/>
            <person name="Tian J."/>
            <person name="Zhou Y."/>
            <person name="Sheng Y."/>
            <person name="Liu T."/>
            <person name="Pan Y."/>
            <person name="Xia L."/>
            <person name="Li J."/>
            <person name="Zhao F."/>
            <person name="Cao W."/>
        </authorList>
    </citation>
    <scope>NUCLEOTIDE SEQUENCE</scope>
    <source>
        <strain evidence="3">Rsan-2018</strain>
        <tissue evidence="3">Larvae</tissue>
    </source>
</reference>
<keyword evidence="1" id="KW-0732">Signal</keyword>
<gene>
    <name evidence="3" type="ORF">HPB52_002668</name>
</gene>
<dbReference type="Proteomes" id="UP000821837">
    <property type="component" value="Unassembled WGS sequence"/>
</dbReference>
<name>A0A9D4PCF5_RHISA</name>
<dbReference type="Gene3D" id="3.40.50.12780">
    <property type="entry name" value="N-terminal domain of ligase-like"/>
    <property type="match status" value="1"/>
</dbReference>
<evidence type="ECO:0000313" key="3">
    <source>
        <dbReference type="EMBL" id="KAH7935023.1"/>
    </source>
</evidence>
<comment type="caution">
    <text evidence="3">The sequence shown here is derived from an EMBL/GenBank/DDBJ whole genome shotgun (WGS) entry which is preliminary data.</text>
</comment>
<dbReference type="AlphaFoldDB" id="A0A9D4PCF5"/>
<organism evidence="3 4">
    <name type="scientific">Rhipicephalus sanguineus</name>
    <name type="common">Brown dog tick</name>
    <name type="synonym">Ixodes sanguineus</name>
    <dbReference type="NCBI Taxonomy" id="34632"/>
    <lineage>
        <taxon>Eukaryota</taxon>
        <taxon>Metazoa</taxon>
        <taxon>Ecdysozoa</taxon>
        <taxon>Arthropoda</taxon>
        <taxon>Chelicerata</taxon>
        <taxon>Arachnida</taxon>
        <taxon>Acari</taxon>
        <taxon>Parasitiformes</taxon>
        <taxon>Ixodida</taxon>
        <taxon>Ixodoidea</taxon>
        <taxon>Ixodidae</taxon>
        <taxon>Rhipicephalinae</taxon>
        <taxon>Rhipicephalus</taxon>
        <taxon>Rhipicephalus</taxon>
    </lineage>
</organism>
<dbReference type="InterPro" id="IPR000873">
    <property type="entry name" value="AMP-dep_synth/lig_dom"/>
</dbReference>
<feature type="domain" description="AMP-dependent synthetase/ligase" evidence="2">
    <location>
        <begin position="102"/>
        <end position="168"/>
    </location>
</feature>
<reference evidence="3" key="1">
    <citation type="journal article" date="2020" name="Cell">
        <title>Large-Scale Comparative Analyses of Tick Genomes Elucidate Their Genetic Diversity and Vector Capacities.</title>
        <authorList>
            <consortium name="Tick Genome and Microbiome Consortium (TIGMIC)"/>
            <person name="Jia N."/>
            <person name="Wang J."/>
            <person name="Shi W."/>
            <person name="Du L."/>
            <person name="Sun Y."/>
            <person name="Zhan W."/>
            <person name="Jiang J.F."/>
            <person name="Wang Q."/>
            <person name="Zhang B."/>
            <person name="Ji P."/>
            <person name="Bell-Sakyi L."/>
            <person name="Cui X.M."/>
            <person name="Yuan T.T."/>
            <person name="Jiang B.G."/>
            <person name="Yang W.F."/>
            <person name="Lam T.T."/>
            <person name="Chang Q.C."/>
            <person name="Ding S.J."/>
            <person name="Wang X.J."/>
            <person name="Zhu J.G."/>
            <person name="Ruan X.D."/>
            <person name="Zhao L."/>
            <person name="Wei J.T."/>
            <person name="Ye R.Z."/>
            <person name="Que T.C."/>
            <person name="Du C.H."/>
            <person name="Zhou Y.H."/>
            <person name="Cheng J.X."/>
            <person name="Dai P.F."/>
            <person name="Guo W.B."/>
            <person name="Han X.H."/>
            <person name="Huang E.J."/>
            <person name="Li L.F."/>
            <person name="Wei W."/>
            <person name="Gao Y.C."/>
            <person name="Liu J.Z."/>
            <person name="Shao H.Z."/>
            <person name="Wang X."/>
            <person name="Wang C.C."/>
            <person name="Yang T.C."/>
            <person name="Huo Q.B."/>
            <person name="Li W."/>
            <person name="Chen H.Y."/>
            <person name="Chen S.E."/>
            <person name="Zhou L.G."/>
            <person name="Ni X.B."/>
            <person name="Tian J.H."/>
            <person name="Sheng Y."/>
            <person name="Liu T."/>
            <person name="Pan Y.S."/>
            <person name="Xia L.Y."/>
            <person name="Li J."/>
            <person name="Zhao F."/>
            <person name="Cao W.C."/>
        </authorList>
    </citation>
    <scope>NUCLEOTIDE SEQUENCE</scope>
    <source>
        <strain evidence="3">Rsan-2018</strain>
    </source>
</reference>
<dbReference type="SUPFAM" id="SSF56801">
    <property type="entry name" value="Acetyl-CoA synthetase-like"/>
    <property type="match status" value="1"/>
</dbReference>